<name>A0ABQ2DI59_9MICC</name>
<organism evidence="4 5">
    <name type="scientific">Glutamicibacter ardleyensis</name>
    <dbReference type="NCBI Taxonomy" id="225894"/>
    <lineage>
        <taxon>Bacteria</taxon>
        <taxon>Bacillati</taxon>
        <taxon>Actinomycetota</taxon>
        <taxon>Actinomycetes</taxon>
        <taxon>Micrococcales</taxon>
        <taxon>Micrococcaceae</taxon>
        <taxon>Glutamicibacter</taxon>
    </lineage>
</organism>
<keyword evidence="5" id="KW-1185">Reference proteome</keyword>
<dbReference type="Proteomes" id="UP000606115">
    <property type="component" value="Unassembled WGS sequence"/>
</dbReference>
<keyword evidence="2" id="KW-0378">Hydrolase</keyword>
<dbReference type="InterPro" id="IPR014905">
    <property type="entry name" value="HIRAN"/>
</dbReference>
<dbReference type="Pfam" id="PF08797">
    <property type="entry name" value="HIRAN"/>
    <property type="match status" value="1"/>
</dbReference>
<dbReference type="EMBL" id="BMKX01000003">
    <property type="protein sequence ID" value="GGJ58589.1"/>
    <property type="molecule type" value="Genomic_DNA"/>
</dbReference>
<protein>
    <recommendedName>
        <fullName evidence="3">HIRAN domain-containing protein</fullName>
    </recommendedName>
</protein>
<evidence type="ECO:0000313" key="5">
    <source>
        <dbReference type="Proteomes" id="UP000606115"/>
    </source>
</evidence>
<dbReference type="GeneID" id="303304033"/>
<feature type="domain" description="HIRAN" evidence="3">
    <location>
        <begin position="28"/>
        <end position="126"/>
    </location>
</feature>
<comment type="caution">
    <text evidence="4">The sequence shown here is derived from an EMBL/GenBank/DDBJ whole genome shotgun (WGS) entry which is preliminary data.</text>
</comment>
<evidence type="ECO:0000259" key="3">
    <source>
        <dbReference type="SMART" id="SM00910"/>
    </source>
</evidence>
<keyword evidence="1" id="KW-0479">Metal-binding</keyword>
<gene>
    <name evidence="4" type="ORF">GCM10007173_16660</name>
</gene>
<sequence>MSFFKTLAAAIASDVAKSKPSELPIPEVDTVSYAVVGEEYYLTERQMRNLKPGYLVASPEPKNKHDRNAVVMHDTTGRKIGYMYASLAKKYQPLLTKTGPIKVPMTKNGNVIKYQIATVSALKKYVANL</sequence>
<dbReference type="RefSeq" id="WP_188684985.1">
    <property type="nucleotide sequence ID" value="NZ_BMKX01000003.1"/>
</dbReference>
<evidence type="ECO:0000256" key="1">
    <source>
        <dbReference type="ARBA" id="ARBA00022723"/>
    </source>
</evidence>
<evidence type="ECO:0000313" key="4">
    <source>
        <dbReference type="EMBL" id="GGJ58589.1"/>
    </source>
</evidence>
<dbReference type="SMART" id="SM00910">
    <property type="entry name" value="HIRAN"/>
    <property type="match status" value="1"/>
</dbReference>
<reference evidence="5" key="1">
    <citation type="journal article" date="2019" name="Int. J. Syst. Evol. Microbiol.">
        <title>The Global Catalogue of Microorganisms (GCM) 10K type strain sequencing project: providing services to taxonomists for standard genome sequencing and annotation.</title>
        <authorList>
            <consortium name="The Broad Institute Genomics Platform"/>
            <consortium name="The Broad Institute Genome Sequencing Center for Infectious Disease"/>
            <person name="Wu L."/>
            <person name="Ma J."/>
        </authorList>
    </citation>
    <scope>NUCLEOTIDE SEQUENCE [LARGE SCALE GENOMIC DNA]</scope>
    <source>
        <strain evidence="5">CGMCC 1.3685</strain>
    </source>
</reference>
<proteinExistence type="predicted"/>
<evidence type="ECO:0000256" key="2">
    <source>
        <dbReference type="ARBA" id="ARBA00022801"/>
    </source>
</evidence>
<accession>A0ABQ2DI59</accession>
<dbReference type="Gene3D" id="3.30.70.2330">
    <property type="match status" value="1"/>
</dbReference>